<dbReference type="InterPro" id="IPR050922">
    <property type="entry name" value="LytR/CpsA/Psr_CW_biosynth"/>
</dbReference>
<gene>
    <name evidence="4" type="ORF">ENX16_00330</name>
</gene>
<feature type="domain" description="Cell envelope-related transcriptional attenuator" evidence="3">
    <location>
        <begin position="79"/>
        <end position="164"/>
    </location>
</feature>
<dbReference type="Gene3D" id="3.40.630.190">
    <property type="entry name" value="LCP protein"/>
    <property type="match status" value="2"/>
</dbReference>
<evidence type="ECO:0000256" key="1">
    <source>
        <dbReference type="ARBA" id="ARBA00006068"/>
    </source>
</evidence>
<evidence type="ECO:0000256" key="2">
    <source>
        <dbReference type="SAM" id="Phobius"/>
    </source>
</evidence>
<evidence type="ECO:0000259" key="3">
    <source>
        <dbReference type="Pfam" id="PF03816"/>
    </source>
</evidence>
<dbReference type="PANTHER" id="PTHR33392">
    <property type="entry name" value="POLYISOPRENYL-TEICHOIC ACID--PEPTIDOGLYCAN TEICHOIC ACID TRANSFERASE TAGU"/>
    <property type="match status" value="1"/>
</dbReference>
<dbReference type="Pfam" id="PF03816">
    <property type="entry name" value="LytR_cpsA_psr"/>
    <property type="match status" value="1"/>
</dbReference>
<reference evidence="4" key="1">
    <citation type="journal article" date="2020" name="mSystems">
        <title>Genome- and Community-Level Interaction Insights into Carbon Utilization and Element Cycling Functions of Hydrothermarchaeota in Hydrothermal Sediment.</title>
        <authorList>
            <person name="Zhou Z."/>
            <person name="Liu Y."/>
            <person name="Xu W."/>
            <person name="Pan J."/>
            <person name="Luo Z.H."/>
            <person name="Li M."/>
        </authorList>
    </citation>
    <scope>NUCLEOTIDE SEQUENCE [LARGE SCALE GENOMIC DNA]</scope>
    <source>
        <strain evidence="4">SpSt-914</strain>
    </source>
</reference>
<keyword evidence="2" id="KW-0812">Transmembrane</keyword>
<accession>A0A7V3PSI1</accession>
<dbReference type="AlphaFoldDB" id="A0A7V3PSI1"/>
<comment type="caution">
    <text evidence="4">The sequence shown here is derived from an EMBL/GenBank/DDBJ whole genome shotgun (WGS) entry which is preliminary data.</text>
</comment>
<protein>
    <submittedName>
        <fullName evidence="4">LytR family transcriptional regulator</fullName>
    </submittedName>
</protein>
<keyword evidence="2" id="KW-1133">Transmembrane helix</keyword>
<organism evidence="4">
    <name type="scientific">candidate division WOR-3 bacterium</name>
    <dbReference type="NCBI Taxonomy" id="2052148"/>
    <lineage>
        <taxon>Bacteria</taxon>
        <taxon>Bacteria division WOR-3</taxon>
    </lineage>
</organism>
<proteinExistence type="inferred from homology"/>
<feature type="transmembrane region" description="Helical" evidence="2">
    <location>
        <begin position="7"/>
        <end position="29"/>
    </location>
</feature>
<dbReference type="EMBL" id="DTMZ01000004">
    <property type="protein sequence ID" value="HGD12522.1"/>
    <property type="molecule type" value="Genomic_DNA"/>
</dbReference>
<dbReference type="PANTHER" id="PTHR33392:SF6">
    <property type="entry name" value="POLYISOPRENYL-TEICHOIC ACID--PEPTIDOGLYCAN TEICHOIC ACID TRANSFERASE TAGU"/>
    <property type="match status" value="1"/>
</dbReference>
<dbReference type="InterPro" id="IPR004474">
    <property type="entry name" value="LytR_CpsA_psr"/>
</dbReference>
<sequence length="366" mass="41942">MVSSKTWRLVLFTLGGVILLFAGAIIFLFHPRTAQPPSTLLSKTGDEFNILLIGKDARALNPAQDNGGRTRIPRENIAHSDIVIVAHLNFKLNRLNLVALPRDLLVEVPGITAAASSTDFNRMEKLTHTFAIGGAPLLRRTVEKLLGIQIHRFIALDFDTFRILFAFVSRFIGPIQIGNIKLRDPDQALKFVRQRNYLKYDDLDRCRNTLNFIKTIARRLWLITGTRAGDILIDQFFKIVGTDTDLTPAELKYLLSQLRQNRFNPDLITLVVLVSEGRPVTLDRYAMTLSCYLPVYPEIEKQIQRYLYDDDRVAALDFMTQQFYSWPDYMTREYNLLPEYQNDTLKRLELVKKIIQQTLPAPDSGL</sequence>
<name>A0A7V3PSI1_UNCW3</name>
<keyword evidence="2" id="KW-0472">Membrane</keyword>
<comment type="similarity">
    <text evidence="1">Belongs to the LytR/CpsA/Psr (LCP) family.</text>
</comment>
<evidence type="ECO:0000313" key="4">
    <source>
        <dbReference type="EMBL" id="HGD12522.1"/>
    </source>
</evidence>